<reference evidence="4 5" key="1">
    <citation type="submission" date="2015-11" db="EMBL/GenBank/DDBJ databases">
        <title>Genomic analysis of 38 Legionella species identifies large and diverse effector repertoires.</title>
        <authorList>
            <person name="Burstein D."/>
            <person name="Amaro F."/>
            <person name="Zusman T."/>
            <person name="Lifshitz Z."/>
            <person name="Cohen O."/>
            <person name="Gilbert J.A."/>
            <person name="Pupko T."/>
            <person name="Shuman H.A."/>
            <person name="Segal G."/>
        </authorList>
    </citation>
    <scope>NUCLEOTIDE SEQUENCE [LARGE SCALE GENOMIC DNA]</scope>
    <source>
        <strain evidence="4 5">ATCC 49505</strain>
    </source>
</reference>
<organism evidence="4 5">
    <name type="scientific">Legionella londiniensis</name>
    <dbReference type="NCBI Taxonomy" id="45068"/>
    <lineage>
        <taxon>Bacteria</taxon>
        <taxon>Pseudomonadati</taxon>
        <taxon>Pseudomonadota</taxon>
        <taxon>Gammaproteobacteria</taxon>
        <taxon>Legionellales</taxon>
        <taxon>Legionellaceae</taxon>
        <taxon>Legionella</taxon>
    </lineage>
</organism>
<comment type="caution">
    <text evidence="4">The sequence shown here is derived from an EMBL/GenBank/DDBJ whole genome shotgun (WGS) entry which is preliminary data.</text>
</comment>
<keyword evidence="5" id="KW-1185">Reference proteome</keyword>
<dbReference type="GO" id="GO:0016020">
    <property type="term" value="C:membrane"/>
    <property type="evidence" value="ECO:0007669"/>
    <property type="project" value="TreeGrafter"/>
</dbReference>
<evidence type="ECO:0000313" key="4">
    <source>
        <dbReference type="EMBL" id="KTD22401.1"/>
    </source>
</evidence>
<dbReference type="Pfam" id="PF23562">
    <property type="entry name" value="AMP-binding_C_3"/>
    <property type="match status" value="1"/>
</dbReference>
<dbReference type="InterPro" id="IPR000873">
    <property type="entry name" value="AMP-dep_synth/lig_dom"/>
</dbReference>
<dbReference type="Proteomes" id="UP000054997">
    <property type="component" value="Unassembled WGS sequence"/>
</dbReference>
<protein>
    <submittedName>
        <fullName evidence="4">AMP-binding protein</fullName>
    </submittedName>
</protein>
<dbReference type="InterPro" id="IPR042099">
    <property type="entry name" value="ANL_N_sf"/>
</dbReference>
<name>A0A0W0VQM2_9GAMM</name>
<accession>A0A0W0VQM2</accession>
<dbReference type="GO" id="GO:0005524">
    <property type="term" value="F:ATP binding"/>
    <property type="evidence" value="ECO:0007669"/>
    <property type="project" value="UniProtKB-KW"/>
</dbReference>
<feature type="domain" description="AMP-dependent synthetase/ligase" evidence="3">
    <location>
        <begin position="29"/>
        <end position="390"/>
    </location>
</feature>
<evidence type="ECO:0000313" key="5">
    <source>
        <dbReference type="Proteomes" id="UP000054997"/>
    </source>
</evidence>
<dbReference type="GO" id="GO:0004467">
    <property type="term" value="F:long-chain fatty acid-CoA ligase activity"/>
    <property type="evidence" value="ECO:0007669"/>
    <property type="project" value="TreeGrafter"/>
</dbReference>
<dbReference type="STRING" id="45068.Llon_0619"/>
<keyword evidence="1" id="KW-0547">Nucleotide-binding</keyword>
<dbReference type="RefSeq" id="WP_058528633.1">
    <property type="nucleotide sequence ID" value="NZ_CAAAHZ010000007.1"/>
</dbReference>
<gene>
    <name evidence="4" type="ORF">Llon_0619</name>
</gene>
<dbReference type="OrthoDB" id="9803968at2"/>
<dbReference type="PANTHER" id="PTHR43272:SF33">
    <property type="entry name" value="AMP-BINDING DOMAIN-CONTAINING PROTEIN-RELATED"/>
    <property type="match status" value="1"/>
</dbReference>
<dbReference type="SUPFAM" id="SSF56801">
    <property type="entry name" value="Acetyl-CoA synthetase-like"/>
    <property type="match status" value="1"/>
</dbReference>
<dbReference type="PATRIC" id="fig|45068.5.peg.665"/>
<dbReference type="Gene3D" id="3.40.50.12780">
    <property type="entry name" value="N-terminal domain of ligase-like"/>
    <property type="match status" value="1"/>
</dbReference>
<sequence length="554" mass="64061">MKSEEFTGSICHLLLEHEKKRASQIYLRQPREGQWHEYTWAEVMHKARQVAAFLKNSGLKKGTHIAIYSKNCAEWFIADFGISLANMVNVPLFPNQHEESIQYVLEHAEVKLVFVGKLDNHLASRRHIPDNIQTVDFDYYSDLETTFRWREIMQGEPLEEILLPEREDLYTIIYSSGTSGKPKGAMYTHEIIAKYLTLFPEDISRVARLAHHHLLSYLPLAHVYERSAIQLGSINISCDVSFVESLDAFAKNLREVKPTLFAAVPRIWDVFQNKIEQKLPPALLNILLKIPVVSGLIKNKIKHELGFERCKGFFSGASHLPVSILKFFDKLDIPIQEGYGQTENFAYATLSMLENRKPKYVGTPRLAVEIKKGEKDELLIKSPCLMKGYFKDKEATKEAFTEDGWLRTGDIVEIDEEQRVKILGRLSEKFKNLKGEFISPTPIEKKFAQNDFIENLCLVGRELSSNVLLVDLSKKARNMPKDEIKDYLQERLHQTNHDLKNYEKISHVLVVADEWTVENNILTPTLKVKRRVVEDRYHDFIQEAIEKHNAIIWE</sequence>
<dbReference type="Pfam" id="PF00501">
    <property type="entry name" value="AMP-binding"/>
    <property type="match status" value="1"/>
</dbReference>
<evidence type="ECO:0000259" key="3">
    <source>
        <dbReference type="Pfam" id="PF00501"/>
    </source>
</evidence>
<dbReference type="PROSITE" id="PS00455">
    <property type="entry name" value="AMP_BINDING"/>
    <property type="match status" value="1"/>
</dbReference>
<dbReference type="EMBL" id="LNYK01000010">
    <property type="protein sequence ID" value="KTD22401.1"/>
    <property type="molecule type" value="Genomic_DNA"/>
</dbReference>
<evidence type="ECO:0000256" key="2">
    <source>
        <dbReference type="ARBA" id="ARBA00022840"/>
    </source>
</evidence>
<dbReference type="InterPro" id="IPR020845">
    <property type="entry name" value="AMP-binding_CS"/>
</dbReference>
<dbReference type="PANTHER" id="PTHR43272">
    <property type="entry name" value="LONG-CHAIN-FATTY-ACID--COA LIGASE"/>
    <property type="match status" value="1"/>
</dbReference>
<proteinExistence type="predicted"/>
<evidence type="ECO:0000256" key="1">
    <source>
        <dbReference type="ARBA" id="ARBA00022741"/>
    </source>
</evidence>
<keyword evidence="2" id="KW-0067">ATP-binding</keyword>
<dbReference type="AlphaFoldDB" id="A0A0W0VQM2"/>